<proteinExistence type="predicted"/>
<name>A0A7J7L7P9_9MAGN</name>
<evidence type="ECO:0000313" key="2">
    <source>
        <dbReference type="EMBL" id="KAF6138613.1"/>
    </source>
</evidence>
<keyword evidence="3" id="KW-1185">Reference proteome</keyword>
<evidence type="ECO:0000313" key="3">
    <source>
        <dbReference type="Proteomes" id="UP000541444"/>
    </source>
</evidence>
<dbReference type="Proteomes" id="UP000541444">
    <property type="component" value="Unassembled WGS sequence"/>
</dbReference>
<dbReference type="EMBL" id="JACGCM010002568">
    <property type="protein sequence ID" value="KAF6138613.1"/>
    <property type="molecule type" value="Genomic_DNA"/>
</dbReference>
<gene>
    <name evidence="2" type="ORF">GIB67_032507</name>
</gene>
<comment type="caution">
    <text evidence="2">The sequence shown here is derived from an EMBL/GenBank/DDBJ whole genome shotgun (WGS) entry which is preliminary data.</text>
</comment>
<sequence length="120" mass="13854">MVNDTLEHLPNEVNVKDEVNVETDVKATTFTCNNEGVNQAQTDLEENVKKYNTYNENHNSHSQSRRGNRRTEKPIDYVSWPRQQLKNNEDSSFKMLLDGPSFKAISYKSYQVNGYVFCAS</sequence>
<evidence type="ECO:0000256" key="1">
    <source>
        <dbReference type="SAM" id="MobiDB-lite"/>
    </source>
</evidence>
<accession>A0A7J7L7P9</accession>
<feature type="region of interest" description="Disordered" evidence="1">
    <location>
        <begin position="54"/>
        <end position="77"/>
    </location>
</feature>
<organism evidence="2 3">
    <name type="scientific">Kingdonia uniflora</name>
    <dbReference type="NCBI Taxonomy" id="39325"/>
    <lineage>
        <taxon>Eukaryota</taxon>
        <taxon>Viridiplantae</taxon>
        <taxon>Streptophyta</taxon>
        <taxon>Embryophyta</taxon>
        <taxon>Tracheophyta</taxon>
        <taxon>Spermatophyta</taxon>
        <taxon>Magnoliopsida</taxon>
        <taxon>Ranunculales</taxon>
        <taxon>Circaeasteraceae</taxon>
        <taxon>Kingdonia</taxon>
    </lineage>
</organism>
<protein>
    <submittedName>
        <fullName evidence="2">Uncharacterized protein</fullName>
    </submittedName>
</protein>
<dbReference type="AlphaFoldDB" id="A0A7J7L7P9"/>
<reference evidence="2 3" key="1">
    <citation type="journal article" date="2020" name="IScience">
        <title>Genome Sequencing of the Endangered Kingdonia uniflora (Circaeasteraceae, Ranunculales) Reveals Potential Mechanisms of Evolutionary Specialization.</title>
        <authorList>
            <person name="Sun Y."/>
            <person name="Deng T."/>
            <person name="Zhang A."/>
            <person name="Moore M.J."/>
            <person name="Landis J.B."/>
            <person name="Lin N."/>
            <person name="Zhang H."/>
            <person name="Zhang X."/>
            <person name="Huang J."/>
            <person name="Zhang X."/>
            <person name="Sun H."/>
            <person name="Wang H."/>
        </authorList>
    </citation>
    <scope>NUCLEOTIDE SEQUENCE [LARGE SCALE GENOMIC DNA]</scope>
    <source>
        <strain evidence="2">TB1705</strain>
        <tissue evidence="2">Leaf</tissue>
    </source>
</reference>